<dbReference type="OrthoDB" id="4179397at2759"/>
<accession>A0A9P9IMQ4</accession>
<dbReference type="Pfam" id="PF21831">
    <property type="entry name" value="DUF6891"/>
    <property type="match status" value="1"/>
</dbReference>
<gene>
    <name evidence="3" type="ORF">B0J13DRAFT_565710</name>
</gene>
<evidence type="ECO:0000259" key="2">
    <source>
        <dbReference type="Pfam" id="PF21831"/>
    </source>
</evidence>
<reference evidence="3" key="1">
    <citation type="journal article" date="2021" name="Nat. Commun.">
        <title>Genetic determinants of endophytism in the Arabidopsis root mycobiome.</title>
        <authorList>
            <person name="Mesny F."/>
            <person name="Miyauchi S."/>
            <person name="Thiergart T."/>
            <person name="Pickel B."/>
            <person name="Atanasova L."/>
            <person name="Karlsson M."/>
            <person name="Huettel B."/>
            <person name="Barry K.W."/>
            <person name="Haridas S."/>
            <person name="Chen C."/>
            <person name="Bauer D."/>
            <person name="Andreopoulos W."/>
            <person name="Pangilinan J."/>
            <person name="LaButti K."/>
            <person name="Riley R."/>
            <person name="Lipzen A."/>
            <person name="Clum A."/>
            <person name="Drula E."/>
            <person name="Henrissat B."/>
            <person name="Kohler A."/>
            <person name="Grigoriev I.V."/>
            <person name="Martin F.M."/>
            <person name="Hacquard S."/>
        </authorList>
    </citation>
    <scope>NUCLEOTIDE SEQUENCE</scope>
    <source>
        <strain evidence="3">MPI-CAGE-AT-0021</strain>
    </source>
</reference>
<dbReference type="AlphaFoldDB" id="A0A9P9IMQ4"/>
<feature type="region of interest" description="Disordered" evidence="1">
    <location>
        <begin position="200"/>
        <end position="248"/>
    </location>
</feature>
<name>A0A9P9IMQ4_9HYPO</name>
<evidence type="ECO:0000313" key="4">
    <source>
        <dbReference type="Proteomes" id="UP000717696"/>
    </source>
</evidence>
<comment type="caution">
    <text evidence="3">The sequence shown here is derived from an EMBL/GenBank/DDBJ whole genome shotgun (WGS) entry which is preliminary data.</text>
</comment>
<feature type="compositionally biased region" description="Acidic residues" evidence="1">
    <location>
        <begin position="221"/>
        <end position="239"/>
    </location>
</feature>
<dbReference type="InterPro" id="IPR054186">
    <property type="entry name" value="DUF6891"/>
</dbReference>
<evidence type="ECO:0000256" key="1">
    <source>
        <dbReference type="SAM" id="MobiDB-lite"/>
    </source>
</evidence>
<protein>
    <recommendedName>
        <fullName evidence="2">DUF6891 domain-containing protein</fullName>
    </recommendedName>
</protein>
<proteinExistence type="predicted"/>
<organism evidence="3 4">
    <name type="scientific">Dactylonectria estremocensis</name>
    <dbReference type="NCBI Taxonomy" id="1079267"/>
    <lineage>
        <taxon>Eukaryota</taxon>
        <taxon>Fungi</taxon>
        <taxon>Dikarya</taxon>
        <taxon>Ascomycota</taxon>
        <taxon>Pezizomycotina</taxon>
        <taxon>Sordariomycetes</taxon>
        <taxon>Hypocreomycetidae</taxon>
        <taxon>Hypocreales</taxon>
        <taxon>Nectriaceae</taxon>
        <taxon>Dactylonectria</taxon>
    </lineage>
</organism>
<feature type="compositionally biased region" description="Acidic residues" evidence="1">
    <location>
        <begin position="200"/>
        <end position="213"/>
    </location>
</feature>
<keyword evidence="4" id="KW-1185">Reference proteome</keyword>
<evidence type="ECO:0000313" key="3">
    <source>
        <dbReference type="EMBL" id="KAH7124834.1"/>
    </source>
</evidence>
<dbReference type="Proteomes" id="UP000717696">
    <property type="component" value="Unassembled WGS sequence"/>
</dbReference>
<sequence>MEPSHEQEGLLLDVETKNSVIWRVRSGFYTCDEIVTTAAESITDETLGITSQRAKRAVRLVVAAEWVAQLGRQQAWPPEPTVSDKLAKAFNSLERNHKILARMNFTCCQTCGVEEISDDRDDDSRGYVFFHEQDTECVISGGDLPLAFGSFTKSEKKTRDVGDIIVRSLRRAGLRVEWKQDTGRRIMVHCSEWRRRFEEDEDMEDVGDDDFDSDCMTGSESELEPEPEPDTDSDLDLGDALDTTGQLV</sequence>
<dbReference type="EMBL" id="JAGMUU010000024">
    <property type="protein sequence ID" value="KAH7124834.1"/>
    <property type="molecule type" value="Genomic_DNA"/>
</dbReference>
<feature type="domain" description="DUF6891" evidence="2">
    <location>
        <begin position="16"/>
        <end position="197"/>
    </location>
</feature>